<sequence length="543" mass="59468">MPSFQTIAAMRKLDGQYHSRTQHAVKFYEQQDGQSKQSPAASDIIQQRDHEEGPPIPAAPEESTPTAKLLQDMDTWMSIKNRILYSHKREATNQLPAGRAMQKVSDTSPEHLVDRTGVALRESGGNDGEVIRVGEQHYGDLKEKKEGWASTLLNRWWPSSHGEDTIKPDVSSVHDKGHANETVGSTTDNQGFWEYFNSAKDIMTTAAKAFTATVDNTPLRAVLLREFGGAVEELIIAVHIKKCTNVPSMDLIGHADCYVTVQVDTTGIARDGDSSGPRSKTIYNDSDPVFNDCVETKPLRAVELLSPNAMLRLTVLDWDIIRSDDLVGTCVYPLYETLQCSGVAPYVLSPLNGYEAQSATSGPSAKLFVIENHRSPLVRIMVRATAGAVCVMFTPVAITGLVGFAFRNARLGVEGKLVKDKKNPIELTKYPTLGVSESSIYPTASSPVSSTGWALWDAGRQAPPILCRSDRNLYFHLALVASPDNPVPLMHCGIKLSALEESCGIRGRRLFNSYSDLDLRKTRLYASAEVRLLAPPPVADAST</sequence>
<name>A0A7J6N1R4_PERCH</name>
<dbReference type="GO" id="GO:0016020">
    <property type="term" value="C:membrane"/>
    <property type="evidence" value="ECO:0007669"/>
    <property type="project" value="TreeGrafter"/>
</dbReference>
<keyword evidence="1" id="KW-0479">Metal-binding</keyword>
<dbReference type="GO" id="GO:0005509">
    <property type="term" value="F:calcium ion binding"/>
    <property type="evidence" value="ECO:0007669"/>
    <property type="project" value="TreeGrafter"/>
</dbReference>
<dbReference type="Pfam" id="PF00168">
    <property type="entry name" value="C2"/>
    <property type="match status" value="1"/>
</dbReference>
<keyword evidence="7" id="KW-1185">Reference proteome</keyword>
<dbReference type="SMART" id="SM00239">
    <property type="entry name" value="C2"/>
    <property type="match status" value="1"/>
</dbReference>
<feature type="transmembrane region" description="Helical" evidence="4">
    <location>
        <begin position="380"/>
        <end position="406"/>
    </location>
</feature>
<evidence type="ECO:0000256" key="4">
    <source>
        <dbReference type="SAM" id="Phobius"/>
    </source>
</evidence>
<comment type="caution">
    <text evidence="6">The sequence shown here is derived from an EMBL/GenBank/DDBJ whole genome shotgun (WGS) entry which is preliminary data.</text>
</comment>
<feature type="domain" description="C2" evidence="5">
    <location>
        <begin position="214"/>
        <end position="348"/>
    </location>
</feature>
<dbReference type="PROSITE" id="PS50004">
    <property type="entry name" value="C2"/>
    <property type="match status" value="1"/>
</dbReference>
<feature type="region of interest" description="Disordered" evidence="3">
    <location>
        <begin position="27"/>
        <end position="66"/>
    </location>
</feature>
<dbReference type="Proteomes" id="UP000591131">
    <property type="component" value="Unassembled WGS sequence"/>
</dbReference>
<evidence type="ECO:0000313" key="7">
    <source>
        <dbReference type="Proteomes" id="UP000591131"/>
    </source>
</evidence>
<gene>
    <name evidence="6" type="ORF">FOL47_000126</name>
</gene>
<evidence type="ECO:0000256" key="3">
    <source>
        <dbReference type="SAM" id="MobiDB-lite"/>
    </source>
</evidence>
<accession>A0A7J6N1R4</accession>
<feature type="compositionally biased region" description="Polar residues" evidence="3">
    <location>
        <begin position="31"/>
        <end position="40"/>
    </location>
</feature>
<keyword evidence="4" id="KW-1133">Transmembrane helix</keyword>
<dbReference type="Gene3D" id="2.60.40.150">
    <property type="entry name" value="C2 domain"/>
    <property type="match status" value="1"/>
</dbReference>
<dbReference type="CDD" id="cd00030">
    <property type="entry name" value="C2"/>
    <property type="match status" value="1"/>
</dbReference>
<dbReference type="AlphaFoldDB" id="A0A7J6N1R4"/>
<dbReference type="EMBL" id="JAAPAO010000010">
    <property type="protein sequence ID" value="KAF4677666.1"/>
    <property type="molecule type" value="Genomic_DNA"/>
</dbReference>
<evidence type="ECO:0000256" key="2">
    <source>
        <dbReference type="ARBA" id="ARBA00022837"/>
    </source>
</evidence>
<evidence type="ECO:0000256" key="1">
    <source>
        <dbReference type="ARBA" id="ARBA00022723"/>
    </source>
</evidence>
<reference evidence="6 7" key="1">
    <citation type="submission" date="2020-04" db="EMBL/GenBank/DDBJ databases">
        <title>Perkinsus chesapeaki whole genome sequence.</title>
        <authorList>
            <person name="Bogema D.R."/>
        </authorList>
    </citation>
    <scope>NUCLEOTIDE SEQUENCE [LARGE SCALE GENOMIC DNA]</scope>
    <source>
        <strain evidence="6">ATCC PRA-425</strain>
    </source>
</reference>
<protein>
    <recommendedName>
        <fullName evidence="5">C2 domain-containing protein</fullName>
    </recommendedName>
</protein>
<proteinExistence type="predicted"/>
<dbReference type="InterPro" id="IPR035892">
    <property type="entry name" value="C2_domain_sf"/>
</dbReference>
<keyword evidence="2" id="KW-0106">Calcium</keyword>
<keyword evidence="4" id="KW-0812">Transmembrane</keyword>
<dbReference type="PANTHER" id="PTHR45911">
    <property type="entry name" value="C2 DOMAIN-CONTAINING PROTEIN"/>
    <property type="match status" value="1"/>
</dbReference>
<evidence type="ECO:0000259" key="5">
    <source>
        <dbReference type="PROSITE" id="PS50004"/>
    </source>
</evidence>
<organism evidence="6 7">
    <name type="scientific">Perkinsus chesapeaki</name>
    <name type="common">Clam parasite</name>
    <name type="synonym">Perkinsus andrewsi</name>
    <dbReference type="NCBI Taxonomy" id="330153"/>
    <lineage>
        <taxon>Eukaryota</taxon>
        <taxon>Sar</taxon>
        <taxon>Alveolata</taxon>
        <taxon>Perkinsozoa</taxon>
        <taxon>Perkinsea</taxon>
        <taxon>Perkinsida</taxon>
        <taxon>Perkinsidae</taxon>
        <taxon>Perkinsus</taxon>
    </lineage>
</organism>
<dbReference type="PANTHER" id="PTHR45911:SF4">
    <property type="entry name" value="MULTIPLE C2 AND TRANSMEMBRANE DOMAIN-CONTAINING PROTEIN"/>
    <property type="match status" value="1"/>
</dbReference>
<dbReference type="InterPro" id="IPR000008">
    <property type="entry name" value="C2_dom"/>
</dbReference>
<keyword evidence="4" id="KW-0472">Membrane</keyword>
<dbReference type="OrthoDB" id="270970at2759"/>
<dbReference type="SUPFAM" id="SSF49562">
    <property type="entry name" value="C2 domain (Calcium/lipid-binding domain, CaLB)"/>
    <property type="match status" value="1"/>
</dbReference>
<evidence type="ECO:0000313" key="6">
    <source>
        <dbReference type="EMBL" id="KAF4677666.1"/>
    </source>
</evidence>